<keyword evidence="1" id="KW-0507">mRNA processing</keyword>
<keyword evidence="2" id="KW-0479">Metal-binding</keyword>
<dbReference type="PROSITE" id="PS50158">
    <property type="entry name" value="ZF_CCHC"/>
    <property type="match status" value="1"/>
</dbReference>
<dbReference type="SUPFAM" id="SSF56672">
    <property type="entry name" value="DNA/RNA polymerases"/>
    <property type="match status" value="1"/>
</dbReference>
<evidence type="ECO:0000313" key="6">
    <source>
        <dbReference type="Proteomes" id="UP001498398"/>
    </source>
</evidence>
<sequence>MSSTPQPASSSSEEVYNSLAPLINDVLHRVAQAEAEIARVRQENINPERMYAAFTDAISNATFNLSSSSTESSGRPSTLRVDLPYFRGNYSESIRAWISIVQDHLIATKVPKENWGVAVSGLFRDSAQTWYLAKKQERNDEPLSWDELVTELKASFDAPTRVDDLRRSLHSCRYRGNISEFIGRFQRVEMQVATSTEMTFGDKKYIFTHALPPDVSFHVNHSDPKSMKEVYEAARTYERYKRSSQPNHHNDRRIERQLASASAIPPSSFPSTSGTSTSASMAPVPMDLDTFTSRPRPVNTPFQRQGSPMPKRDLSNTRCFNCNRTGHLAKTCKMPDRRRPFQRQPTPRPPTQPLFWIGDPDPLRPAHNRVRPYPTYTPTLLDRLSDKIQDDKKVSEAEVEEFLCSLPKDCSDPRLDLHNLDLEDQDSKSLPVYAARIGGRRSRFSRRRNTIEVETIVDTGATDNYIRRDVAERASAEFYKLHEPREVAGAGHTITREFAKFHIEVGCVKEIMLAYVLESDSGFRYDLLTGRHFAKVHNITFNWDDNSFDITSPKSHLTVRVRALRYPAQFYTYIPPWETDDIASPFSDSDSMPSLEPLSESDNDSAIANENMLNTAASTSAQHTTSADKKSKWSSFGQALKEKAKKLFPKLFRDKVGYPPLRRWVHDIDTGDAQPVCTAGRPLSPAELVAVKEFIEEGKREGVIEDSNSPWSSSLLLVPKKDECLPLASDR</sequence>
<feature type="region of interest" description="Disordered" evidence="3">
    <location>
        <begin position="260"/>
        <end position="317"/>
    </location>
</feature>
<proteinExistence type="predicted"/>
<dbReference type="SUPFAM" id="SSF57756">
    <property type="entry name" value="Retrovirus zinc finger-like domains"/>
    <property type="match status" value="1"/>
</dbReference>
<evidence type="ECO:0000256" key="1">
    <source>
        <dbReference type="ARBA" id="ARBA00022664"/>
    </source>
</evidence>
<evidence type="ECO:0000259" key="4">
    <source>
        <dbReference type="PROSITE" id="PS50158"/>
    </source>
</evidence>
<dbReference type="InterPro" id="IPR001878">
    <property type="entry name" value="Znf_CCHC"/>
</dbReference>
<dbReference type="Pfam" id="PF03732">
    <property type="entry name" value="Retrotrans_gag"/>
    <property type="match status" value="1"/>
</dbReference>
<dbReference type="Gene3D" id="4.10.60.10">
    <property type="entry name" value="Zinc finger, CCHC-type"/>
    <property type="match status" value="1"/>
</dbReference>
<feature type="domain" description="CCHC-type" evidence="4">
    <location>
        <begin position="318"/>
        <end position="333"/>
    </location>
</feature>
<dbReference type="InterPro" id="IPR005162">
    <property type="entry name" value="Retrotrans_gag_dom"/>
</dbReference>
<comment type="caution">
    <text evidence="5">The sequence shown here is derived from an EMBL/GenBank/DDBJ whole genome shotgun (WGS) entry which is preliminary data.</text>
</comment>
<name>A0ABR1ILW9_9AGAR</name>
<dbReference type="EMBL" id="JBANRG010000118">
    <property type="protein sequence ID" value="KAK7434690.1"/>
    <property type="molecule type" value="Genomic_DNA"/>
</dbReference>
<dbReference type="InterPro" id="IPR021109">
    <property type="entry name" value="Peptidase_aspartic_dom_sf"/>
</dbReference>
<organism evidence="5 6">
    <name type="scientific">Marasmiellus scandens</name>
    <dbReference type="NCBI Taxonomy" id="2682957"/>
    <lineage>
        <taxon>Eukaryota</taxon>
        <taxon>Fungi</taxon>
        <taxon>Dikarya</taxon>
        <taxon>Basidiomycota</taxon>
        <taxon>Agaricomycotina</taxon>
        <taxon>Agaricomycetes</taxon>
        <taxon>Agaricomycetidae</taxon>
        <taxon>Agaricales</taxon>
        <taxon>Marasmiineae</taxon>
        <taxon>Omphalotaceae</taxon>
        <taxon>Marasmiellus</taxon>
    </lineage>
</organism>
<dbReference type="Proteomes" id="UP001498398">
    <property type="component" value="Unassembled WGS sequence"/>
</dbReference>
<dbReference type="Gene3D" id="3.10.10.10">
    <property type="entry name" value="HIV Type 1 Reverse Transcriptase, subunit A, domain 1"/>
    <property type="match status" value="1"/>
</dbReference>
<keyword evidence="2" id="KW-0863">Zinc-finger</keyword>
<protein>
    <recommendedName>
        <fullName evidence="4">CCHC-type domain-containing protein</fullName>
    </recommendedName>
</protein>
<keyword evidence="6" id="KW-1185">Reference proteome</keyword>
<accession>A0ABR1ILW9</accession>
<feature type="compositionally biased region" description="Low complexity" evidence="3">
    <location>
        <begin position="260"/>
        <end position="280"/>
    </location>
</feature>
<dbReference type="InterPro" id="IPR043502">
    <property type="entry name" value="DNA/RNA_pol_sf"/>
</dbReference>
<evidence type="ECO:0000256" key="2">
    <source>
        <dbReference type="PROSITE-ProRule" id="PRU00047"/>
    </source>
</evidence>
<dbReference type="SMART" id="SM00343">
    <property type="entry name" value="ZnF_C2HC"/>
    <property type="match status" value="1"/>
</dbReference>
<feature type="region of interest" description="Disordered" evidence="3">
    <location>
        <begin position="336"/>
        <end position="358"/>
    </location>
</feature>
<dbReference type="InterPro" id="IPR032567">
    <property type="entry name" value="RTL1-rel"/>
</dbReference>
<dbReference type="PANTHER" id="PTHR15503:SF22">
    <property type="entry name" value="TRANSPOSON TY3-I GAG POLYPROTEIN"/>
    <property type="match status" value="1"/>
</dbReference>
<evidence type="ECO:0000256" key="3">
    <source>
        <dbReference type="SAM" id="MobiDB-lite"/>
    </source>
</evidence>
<dbReference type="PANTHER" id="PTHR15503">
    <property type="entry name" value="LDOC1 RELATED"/>
    <property type="match status" value="1"/>
</dbReference>
<dbReference type="Gene3D" id="2.40.70.10">
    <property type="entry name" value="Acid Proteases"/>
    <property type="match status" value="1"/>
</dbReference>
<dbReference type="InterPro" id="IPR036875">
    <property type="entry name" value="Znf_CCHC_sf"/>
</dbReference>
<keyword evidence="2" id="KW-0862">Zinc</keyword>
<evidence type="ECO:0000313" key="5">
    <source>
        <dbReference type="EMBL" id="KAK7434690.1"/>
    </source>
</evidence>
<reference evidence="5 6" key="1">
    <citation type="submission" date="2024-01" db="EMBL/GenBank/DDBJ databases">
        <title>A draft genome for the cacao thread blight pathogen Marasmiellus scandens.</title>
        <authorList>
            <person name="Baruah I.K."/>
            <person name="Leung J."/>
            <person name="Bukari Y."/>
            <person name="Amoako-Attah I."/>
            <person name="Meinhardt L.W."/>
            <person name="Bailey B.A."/>
            <person name="Cohen S.P."/>
        </authorList>
    </citation>
    <scope>NUCLEOTIDE SEQUENCE [LARGE SCALE GENOMIC DNA]</scope>
    <source>
        <strain evidence="5 6">GH-19</strain>
    </source>
</reference>
<dbReference type="CDD" id="cd00303">
    <property type="entry name" value="retropepsin_like"/>
    <property type="match status" value="1"/>
</dbReference>
<gene>
    <name evidence="5" type="ORF">VKT23_020054</name>
</gene>